<protein>
    <submittedName>
        <fullName evidence="1">Uncharacterized protein</fullName>
    </submittedName>
</protein>
<dbReference type="AlphaFoldDB" id="A0A2T8INZ7"/>
<organism evidence="1">
    <name type="scientific">Panicum hallii</name>
    <dbReference type="NCBI Taxonomy" id="206008"/>
    <lineage>
        <taxon>Eukaryota</taxon>
        <taxon>Viridiplantae</taxon>
        <taxon>Streptophyta</taxon>
        <taxon>Embryophyta</taxon>
        <taxon>Tracheophyta</taxon>
        <taxon>Spermatophyta</taxon>
        <taxon>Magnoliopsida</taxon>
        <taxon>Liliopsida</taxon>
        <taxon>Poales</taxon>
        <taxon>Poaceae</taxon>
        <taxon>PACMAD clade</taxon>
        <taxon>Panicoideae</taxon>
        <taxon>Panicodae</taxon>
        <taxon>Paniceae</taxon>
        <taxon>Panicinae</taxon>
        <taxon>Panicum</taxon>
        <taxon>Panicum sect. Panicum</taxon>
    </lineage>
</organism>
<sequence length="93" mass="9474">MIAPLSLPGFLFASQPAPCLYQLGAYRIPAPIMAGLPRAAAAVSSPLTVAASGSGARCGWDEGDGVVGLRISAEVRAKFAPIELIVPPSKNAQ</sequence>
<gene>
    <name evidence="1" type="ORF">PAHAL_5G493500</name>
</gene>
<evidence type="ECO:0000313" key="1">
    <source>
        <dbReference type="EMBL" id="PVH39403.1"/>
    </source>
</evidence>
<dbReference type="Proteomes" id="UP000243499">
    <property type="component" value="Chromosome 5"/>
</dbReference>
<reference evidence="1" key="1">
    <citation type="submission" date="2018-04" db="EMBL/GenBank/DDBJ databases">
        <title>WGS assembly of Panicum hallii.</title>
        <authorList>
            <person name="Lovell J."/>
            <person name="Jenkins J."/>
            <person name="Lowry D."/>
            <person name="Mamidi S."/>
            <person name="Sreedasyam A."/>
            <person name="Weng X."/>
            <person name="Barry K."/>
            <person name="Bonette J."/>
            <person name="Campitelli B."/>
            <person name="Daum C."/>
            <person name="Gordon S."/>
            <person name="Gould B."/>
            <person name="Lipzen A."/>
            <person name="Macqueen A."/>
            <person name="Palacio-Mejia J."/>
            <person name="Plott C."/>
            <person name="Shakirov E."/>
            <person name="Shu S."/>
            <person name="Yoshinaga Y."/>
            <person name="Zane M."/>
            <person name="Rokhsar D."/>
            <person name="Grimwood J."/>
            <person name="Schmutz J."/>
            <person name="Juenger T."/>
        </authorList>
    </citation>
    <scope>NUCLEOTIDE SEQUENCE [LARGE SCALE GENOMIC DNA]</scope>
    <source>
        <strain evidence="1">FIL2</strain>
    </source>
</reference>
<proteinExistence type="predicted"/>
<name>A0A2T8INZ7_9POAL</name>
<dbReference type="Gramene" id="PVH39403">
    <property type="protein sequence ID" value="PVH39403"/>
    <property type="gene ID" value="PAHAL_5G493500"/>
</dbReference>
<dbReference type="EMBL" id="CM008050">
    <property type="protein sequence ID" value="PVH39403.1"/>
    <property type="molecule type" value="Genomic_DNA"/>
</dbReference>
<accession>A0A2T8INZ7</accession>